<dbReference type="PROSITE" id="PS50042">
    <property type="entry name" value="CNMP_BINDING_3"/>
    <property type="match status" value="2"/>
</dbReference>
<feature type="domain" description="Cyclic nucleotide-binding" evidence="11">
    <location>
        <begin position="589"/>
        <end position="711"/>
    </location>
</feature>
<dbReference type="GO" id="GO:0005737">
    <property type="term" value="C:cytoplasm"/>
    <property type="evidence" value="ECO:0007669"/>
    <property type="project" value="UniProtKB-ARBA"/>
</dbReference>
<dbReference type="InterPro" id="IPR017441">
    <property type="entry name" value="Protein_kinase_ATP_BS"/>
</dbReference>
<name>A0A1B6LCF2_9HEMI</name>
<dbReference type="Gene3D" id="2.60.120.10">
    <property type="entry name" value="Jelly Rolls"/>
    <property type="match status" value="2"/>
</dbReference>
<dbReference type="InterPro" id="IPR008271">
    <property type="entry name" value="Ser/Thr_kinase_AS"/>
</dbReference>
<dbReference type="Gene3D" id="3.30.200.20">
    <property type="entry name" value="Phosphorylase Kinase, domain 1"/>
    <property type="match status" value="1"/>
</dbReference>
<dbReference type="SUPFAM" id="SSF56112">
    <property type="entry name" value="Protein kinase-like (PK-like)"/>
    <property type="match status" value="1"/>
</dbReference>
<dbReference type="PROSITE" id="PS00888">
    <property type="entry name" value="CNMP_BINDING_1"/>
    <property type="match status" value="1"/>
</dbReference>
<evidence type="ECO:0000256" key="1">
    <source>
        <dbReference type="ARBA" id="ARBA00022527"/>
    </source>
</evidence>
<evidence type="ECO:0000259" key="11">
    <source>
        <dbReference type="PROSITE" id="PS50042"/>
    </source>
</evidence>
<feature type="domain" description="Protein kinase" evidence="10">
    <location>
        <begin position="737"/>
        <end position="944"/>
    </location>
</feature>
<feature type="domain" description="Cyclic nucleotide-binding" evidence="11">
    <location>
        <begin position="471"/>
        <end position="586"/>
    </location>
</feature>
<dbReference type="InterPro" id="IPR000719">
    <property type="entry name" value="Prot_kinase_dom"/>
</dbReference>
<protein>
    <recommendedName>
        <fullName evidence="14">cGMP-dependent protein kinase</fullName>
    </recommendedName>
</protein>
<dbReference type="EMBL" id="GEBQ01018604">
    <property type="protein sequence ID" value="JAT21373.1"/>
    <property type="molecule type" value="Transcribed_RNA"/>
</dbReference>
<dbReference type="InterPro" id="IPR014710">
    <property type="entry name" value="RmlC-like_jellyroll"/>
</dbReference>
<dbReference type="InterPro" id="IPR002374">
    <property type="entry name" value="cGMP_dep_kinase"/>
</dbReference>
<keyword evidence="6 8" id="KW-0067">ATP-binding</keyword>
<dbReference type="CDD" id="cd05572">
    <property type="entry name" value="STKc_cGK"/>
    <property type="match status" value="1"/>
</dbReference>
<dbReference type="FunFam" id="3.30.200.20:FF:000042">
    <property type="entry name" value="Aurora kinase A"/>
    <property type="match status" value="1"/>
</dbReference>
<evidence type="ECO:0000313" key="13">
    <source>
        <dbReference type="EMBL" id="JAT21373.1"/>
    </source>
</evidence>
<dbReference type="InterPro" id="IPR018490">
    <property type="entry name" value="cNMP-bd_dom_sf"/>
</dbReference>
<keyword evidence="3" id="KW-0808">Transferase</keyword>
<evidence type="ECO:0000256" key="2">
    <source>
        <dbReference type="ARBA" id="ARBA00022535"/>
    </source>
</evidence>
<dbReference type="Pfam" id="PF00027">
    <property type="entry name" value="cNMP_binding"/>
    <property type="match status" value="2"/>
</dbReference>
<dbReference type="GO" id="GO:0005524">
    <property type="term" value="F:ATP binding"/>
    <property type="evidence" value="ECO:0007669"/>
    <property type="project" value="UniProtKB-UniRule"/>
</dbReference>
<dbReference type="AlphaFoldDB" id="A0A1B6LCF2"/>
<evidence type="ECO:0000256" key="6">
    <source>
        <dbReference type="ARBA" id="ARBA00022840"/>
    </source>
</evidence>
<dbReference type="EMBL" id="GEBQ01027184">
    <property type="protein sequence ID" value="JAT12793.1"/>
    <property type="molecule type" value="Transcribed_RNA"/>
</dbReference>
<feature type="compositionally biased region" description="Basic and acidic residues" evidence="9">
    <location>
        <begin position="14"/>
        <end position="30"/>
    </location>
</feature>
<feature type="region of interest" description="Disordered" evidence="9">
    <location>
        <begin position="1"/>
        <end position="73"/>
    </location>
</feature>
<dbReference type="PROSITE" id="PS00108">
    <property type="entry name" value="PROTEIN_KINASE_ST"/>
    <property type="match status" value="1"/>
</dbReference>
<dbReference type="SMART" id="SM00100">
    <property type="entry name" value="cNMP"/>
    <property type="match status" value="2"/>
</dbReference>
<feature type="compositionally biased region" description="Basic and acidic residues" evidence="9">
    <location>
        <begin position="54"/>
        <end position="73"/>
    </location>
</feature>
<dbReference type="PROSITE" id="PS50011">
    <property type="entry name" value="PROTEIN_KINASE_DOM"/>
    <property type="match status" value="1"/>
</dbReference>
<evidence type="ECO:0000256" key="3">
    <source>
        <dbReference type="ARBA" id="ARBA00022679"/>
    </source>
</evidence>
<dbReference type="FunFam" id="1.10.510.10:FF:000551">
    <property type="entry name" value="Non-specific serine/threonine protein kinase"/>
    <property type="match status" value="1"/>
</dbReference>
<keyword evidence="5" id="KW-0418">Kinase</keyword>
<dbReference type="InterPro" id="IPR018488">
    <property type="entry name" value="cNMP-bd_CS"/>
</dbReference>
<dbReference type="InterPro" id="IPR000595">
    <property type="entry name" value="cNMP-bd_dom"/>
</dbReference>
<evidence type="ECO:0000259" key="10">
    <source>
        <dbReference type="PROSITE" id="PS50011"/>
    </source>
</evidence>
<evidence type="ECO:0008006" key="14">
    <source>
        <dbReference type="Google" id="ProtNLM"/>
    </source>
</evidence>
<dbReference type="InterPro" id="IPR011009">
    <property type="entry name" value="Kinase-like_dom_sf"/>
</dbReference>
<keyword evidence="4 8" id="KW-0547">Nucleotide-binding</keyword>
<dbReference type="GO" id="GO:0004692">
    <property type="term" value="F:cGMP-dependent protein kinase activity"/>
    <property type="evidence" value="ECO:0007669"/>
    <property type="project" value="InterPro"/>
</dbReference>
<feature type="compositionally biased region" description="Low complexity" evidence="9">
    <location>
        <begin position="410"/>
        <end position="421"/>
    </location>
</feature>
<evidence type="ECO:0000256" key="8">
    <source>
        <dbReference type="PROSITE-ProRule" id="PRU10141"/>
    </source>
</evidence>
<dbReference type="SUPFAM" id="SSF51206">
    <property type="entry name" value="cAMP-binding domain-like"/>
    <property type="match status" value="2"/>
</dbReference>
<feature type="compositionally biased region" description="Polar residues" evidence="9">
    <location>
        <begin position="31"/>
        <end position="46"/>
    </location>
</feature>
<dbReference type="PANTHER" id="PTHR24353">
    <property type="entry name" value="CYCLIC NUCLEOTIDE-DEPENDENT PROTEIN KINASE"/>
    <property type="match status" value="1"/>
</dbReference>
<evidence type="ECO:0000256" key="7">
    <source>
        <dbReference type="ARBA" id="ARBA00022992"/>
    </source>
</evidence>
<accession>A0A1B6LCF2</accession>
<dbReference type="PRINTS" id="PR00104">
    <property type="entry name" value="CGMPKINASE"/>
</dbReference>
<evidence type="ECO:0000256" key="9">
    <source>
        <dbReference type="SAM" id="MobiDB-lite"/>
    </source>
</evidence>
<reference evidence="13" key="1">
    <citation type="submission" date="2015-11" db="EMBL/GenBank/DDBJ databases">
        <title>De novo transcriptome assembly of four potential Pierce s Disease insect vectors from Arizona vineyards.</title>
        <authorList>
            <person name="Tassone E.E."/>
        </authorList>
    </citation>
    <scope>NUCLEOTIDE SEQUENCE</scope>
</reference>
<keyword evidence="2" id="KW-0140">cGMP</keyword>
<dbReference type="FunFam" id="2.60.120.10:FF:000072">
    <property type="entry name" value="cGMP-dependent protein kinase"/>
    <property type="match status" value="1"/>
</dbReference>
<dbReference type="InterPro" id="IPR035014">
    <property type="entry name" value="STKc_cGK"/>
</dbReference>
<evidence type="ECO:0000256" key="4">
    <source>
        <dbReference type="ARBA" id="ARBA00022741"/>
    </source>
</evidence>
<feature type="region of interest" description="Disordered" evidence="9">
    <location>
        <begin position="410"/>
        <end position="449"/>
    </location>
</feature>
<dbReference type="PANTHER" id="PTHR24353:SF147">
    <property type="entry name" value="CGMP-DEPENDENT SERINE_THREONIN PROTEIN KINASE-RELATED"/>
    <property type="match status" value="1"/>
</dbReference>
<gene>
    <name evidence="12" type="ORF">g.26005</name>
    <name evidence="13" type="ORF">g.26007</name>
</gene>
<dbReference type="FunFam" id="2.60.120.10:FF:000064">
    <property type="entry name" value="cGMP-dependent protein kinase, isozyme"/>
    <property type="match status" value="1"/>
</dbReference>
<dbReference type="PROSITE" id="PS00889">
    <property type="entry name" value="CNMP_BINDING_2"/>
    <property type="match status" value="2"/>
</dbReference>
<dbReference type="GO" id="GO:0030553">
    <property type="term" value="F:cGMP binding"/>
    <property type="evidence" value="ECO:0007669"/>
    <property type="project" value="UniProtKB-KW"/>
</dbReference>
<keyword evidence="7" id="KW-0142">cGMP-binding</keyword>
<evidence type="ECO:0000313" key="12">
    <source>
        <dbReference type="EMBL" id="JAT12793.1"/>
    </source>
</evidence>
<proteinExistence type="predicted"/>
<dbReference type="Gene3D" id="1.10.510.10">
    <property type="entry name" value="Transferase(Phosphotransferase) domain 1"/>
    <property type="match status" value="1"/>
</dbReference>
<organism evidence="13">
    <name type="scientific">Graphocephala atropunctata</name>
    <dbReference type="NCBI Taxonomy" id="36148"/>
    <lineage>
        <taxon>Eukaryota</taxon>
        <taxon>Metazoa</taxon>
        <taxon>Ecdysozoa</taxon>
        <taxon>Arthropoda</taxon>
        <taxon>Hexapoda</taxon>
        <taxon>Insecta</taxon>
        <taxon>Pterygota</taxon>
        <taxon>Neoptera</taxon>
        <taxon>Paraneoptera</taxon>
        <taxon>Hemiptera</taxon>
        <taxon>Auchenorrhyncha</taxon>
        <taxon>Membracoidea</taxon>
        <taxon>Cicadellidae</taxon>
        <taxon>Cicadellinae</taxon>
        <taxon>Cicadellini</taxon>
        <taxon>Graphocephala</taxon>
    </lineage>
</organism>
<dbReference type="CDD" id="cd00038">
    <property type="entry name" value="CAP_ED"/>
    <property type="match status" value="2"/>
</dbReference>
<feature type="non-terminal residue" evidence="13">
    <location>
        <position position="944"/>
    </location>
</feature>
<dbReference type="SMART" id="SM00220">
    <property type="entry name" value="S_TKc"/>
    <property type="match status" value="1"/>
</dbReference>
<keyword evidence="1" id="KW-0723">Serine/threonine-protein kinase</keyword>
<feature type="compositionally biased region" description="Polar residues" evidence="9">
    <location>
        <begin position="434"/>
        <end position="448"/>
    </location>
</feature>
<feature type="binding site" evidence="8">
    <location>
        <position position="767"/>
    </location>
    <ligand>
        <name>ATP</name>
        <dbReference type="ChEBI" id="CHEBI:30616"/>
    </ligand>
</feature>
<sequence>MEENNIDDNSVTDRNVHDKDSSSKENHSRASSDIQSLKNSQNGDTYNENNNENEFQRGDRDNDVKSKKDEVFHINMKTEELKELGGVGRPEETLRNFPVRSDNRKVSSDKHVRFAEMDNDLEENITNFVESDLSLQSAESEETKVVWETISDTQKESVKWTKKSSLESTDSVFDDKRYDGEGDPWEEKVTDLDEDENLNGVSKDKSTFRKYLEDQSVSEIMWKDEILSHLYIDGEGGGGAAPAPSATHTCGSLFAQCGAHRQDSLVTTFSHGRYKDTYKHADDTYTGPVSLTEILAERQASERMCRLREIDDELDRLELSLMGHGASTNNKERNGHGLCSTNPFVDCNKGVEPSATTRQWEEKTAELGEEVTTLRREVKRKDHEILRLQREVHKLKSVLQQAANFRPDSDLLSSLHGHGLSQPSGTAHKKQGVSAESSQSNQSATDIQIQRYDKDFRSKQTIKEAIMDNDFLKNLDLSQVRELVESMYPKEFTKGSYLIREGEVGAHLYVSAEGEFEVIKENKVLGRMGPGKAFGELAILYNCTRTASIKVVKDSKVWVLDRRVFQRIMMRTGLQRLEDNVNFLRSVPLLHNLSSDVLGKISDVLEVEFYPTGHHIVRQGASGDTFFILSQGSVKVTQRQPGTTEDQDLRVLHRGDYFGEQALLKEDCRTATVIALAPGVECLTLDRESFIQLIGELSELHEKEYSDLARTERAPSRSNSVPSEVDQDLQHVQLEDLDIVATLGVGGFGRVELVQCLHEKSKTYALKCLKKQHIVETHQQEHVYSEKEIMMGCRHPFICRLYKTFKDSKYVYMMLEACLGGEVWTILRDRGCFDDLSACFITACVIEALDYLHSKNIVYRDLKPENLLLDSRGYVKLVDFGFAKRLGLNSSKTWTFCGTPEYVAPEIILNKGHDRAVDCWALGILMHELLTGAPPFSGSDPMKI</sequence>
<dbReference type="PROSITE" id="PS00107">
    <property type="entry name" value="PROTEIN_KINASE_ATP"/>
    <property type="match status" value="1"/>
</dbReference>
<evidence type="ECO:0000256" key="5">
    <source>
        <dbReference type="ARBA" id="ARBA00022777"/>
    </source>
</evidence>
<dbReference type="Pfam" id="PF00069">
    <property type="entry name" value="Pkinase"/>
    <property type="match status" value="1"/>
</dbReference>